<dbReference type="Proteomes" id="UP000749293">
    <property type="component" value="Unassembled WGS sequence"/>
</dbReference>
<dbReference type="PROSITE" id="PS50048">
    <property type="entry name" value="ZN2_CY6_FUNGAL_2"/>
    <property type="match status" value="2"/>
</dbReference>
<dbReference type="SMART" id="SM00906">
    <property type="entry name" value="Fungal_trans"/>
    <property type="match status" value="1"/>
</dbReference>
<evidence type="ECO:0000313" key="7">
    <source>
        <dbReference type="Proteomes" id="UP000749293"/>
    </source>
</evidence>
<feature type="region of interest" description="Disordered" evidence="4">
    <location>
        <begin position="669"/>
        <end position="702"/>
    </location>
</feature>
<dbReference type="SUPFAM" id="SSF57701">
    <property type="entry name" value="Zn2/Cys6 DNA-binding domain"/>
    <property type="match status" value="2"/>
</dbReference>
<dbReference type="CDD" id="cd00067">
    <property type="entry name" value="GAL4"/>
    <property type="match status" value="2"/>
</dbReference>
<evidence type="ECO:0000256" key="2">
    <source>
        <dbReference type="ARBA" id="ARBA00022723"/>
    </source>
</evidence>
<keyword evidence="3" id="KW-0539">Nucleus</keyword>
<feature type="domain" description="Zn(2)-C6 fungal-type" evidence="5">
    <location>
        <begin position="139"/>
        <end position="170"/>
    </location>
</feature>
<dbReference type="PANTHER" id="PTHR31001">
    <property type="entry name" value="UNCHARACTERIZED TRANSCRIPTIONAL REGULATORY PROTEIN"/>
    <property type="match status" value="1"/>
</dbReference>
<dbReference type="InterPro" id="IPR036864">
    <property type="entry name" value="Zn2-C6_fun-type_DNA-bd_sf"/>
</dbReference>
<dbReference type="PROSITE" id="PS00463">
    <property type="entry name" value="ZN2_CY6_FUNGAL_1"/>
    <property type="match status" value="2"/>
</dbReference>
<comment type="subcellular location">
    <subcellularLocation>
        <location evidence="1">Nucleus</location>
    </subcellularLocation>
</comment>
<dbReference type="RefSeq" id="XP_035319306.1">
    <property type="nucleotide sequence ID" value="XM_035464636.1"/>
</dbReference>
<dbReference type="GO" id="GO:0006351">
    <property type="term" value="P:DNA-templated transcription"/>
    <property type="evidence" value="ECO:0007669"/>
    <property type="project" value="InterPro"/>
</dbReference>
<dbReference type="AlphaFoldDB" id="A0A9P4YRW5"/>
<evidence type="ECO:0000313" key="6">
    <source>
        <dbReference type="EMBL" id="KAF4120654.1"/>
    </source>
</evidence>
<dbReference type="Pfam" id="PF04082">
    <property type="entry name" value="Fungal_trans"/>
    <property type="match status" value="1"/>
</dbReference>
<feature type="region of interest" description="Disordered" evidence="4">
    <location>
        <begin position="50"/>
        <end position="78"/>
    </location>
</feature>
<feature type="compositionally biased region" description="Acidic residues" evidence="4">
    <location>
        <begin position="669"/>
        <end position="679"/>
    </location>
</feature>
<dbReference type="GO" id="GO:0000981">
    <property type="term" value="F:DNA-binding transcription factor activity, RNA polymerase II-specific"/>
    <property type="evidence" value="ECO:0007669"/>
    <property type="project" value="InterPro"/>
</dbReference>
<sequence length="702" mass="77379">MPHMREVKTCDRCRHFKRRCDLIKPSCSRCIQAGVRCSFQAAAASTAGSAASGSQPSAVAASSLNPTANGANSFTTSPGLKYEEQSDSLFGLISPSNSTEDAEAQRVAAAAADQPDNATQAAAAATQRVVRKRKRNCSSCLRCHRLKVKCDKELPCGRCKSSGNGRECYYSYNKGPNGGKFPCPTVPMTTARSSGTELTKSTQASWEISHEPRGSSHWTDLMTKIGALTTEDSPLLGAALENVATNACLANFTLPGNFPFGTPGATKYYARDAVTRLIESERPHCQEYIDRYVRLLDYVNPILDVPKFQKELAAYWEDPNSVSLCWLSQLLMVLGLGAFATPTREEPSVATELMMGAEACLMQTPFMFRPTFAALKATCLMVVAKQVCNPTCWFVDSCWSLLGLLVRMCFIFGLPQDNIEGLSPEDRTSRRRLWISIIYLDIKLSMPTGMPPLTRPNELHGLETMPDLGEHSGLQQVLAQSLPLVLSIMVRLNSSGEDIPYDEVLRYNSQIRTLMAHAKKLCTIRLQFMTVDIYLRRCLMVLHRPFALHIEGPTRFPESYWSSLECSLAVLMHYRELWYEDPTHRYDLVGRAFTHEFFSAALQASVHVLRRDAPLAGAAGVGCKIPPRQIILDTLSSCVDIWKGEREKSVCWRTSYNLLSAIVDLLPDADQDGGEDGGDGDGGTTDTEMGPPPEIHGMHDGT</sequence>
<keyword evidence="2" id="KW-0479">Metal-binding</keyword>
<dbReference type="Pfam" id="PF00172">
    <property type="entry name" value="Zn_clus"/>
    <property type="match status" value="2"/>
</dbReference>
<feature type="compositionally biased region" description="Low complexity" evidence="4">
    <location>
        <begin position="50"/>
        <end position="63"/>
    </location>
</feature>
<dbReference type="InterPro" id="IPR007219">
    <property type="entry name" value="XnlR_reg_dom"/>
</dbReference>
<dbReference type="GO" id="GO:0005634">
    <property type="term" value="C:nucleus"/>
    <property type="evidence" value="ECO:0007669"/>
    <property type="project" value="UniProtKB-SubCell"/>
</dbReference>
<comment type="caution">
    <text evidence="6">The sequence shown here is derived from an EMBL/GenBank/DDBJ whole genome shotgun (WGS) entry which is preliminary data.</text>
</comment>
<dbReference type="SMART" id="SM00066">
    <property type="entry name" value="GAL4"/>
    <property type="match status" value="2"/>
</dbReference>
<gene>
    <name evidence="6" type="ORF">GMORB2_2657</name>
</gene>
<dbReference type="EMBL" id="JAANYQ010000015">
    <property type="protein sequence ID" value="KAF4120654.1"/>
    <property type="molecule type" value="Genomic_DNA"/>
</dbReference>
<keyword evidence="7" id="KW-1185">Reference proteome</keyword>
<dbReference type="OrthoDB" id="4236860at2759"/>
<feature type="compositionally biased region" description="Polar residues" evidence="4">
    <location>
        <begin position="64"/>
        <end position="78"/>
    </location>
</feature>
<evidence type="ECO:0000259" key="5">
    <source>
        <dbReference type="PROSITE" id="PS50048"/>
    </source>
</evidence>
<dbReference type="InterPro" id="IPR050613">
    <property type="entry name" value="Sec_Metabolite_Reg"/>
</dbReference>
<organism evidence="6 7">
    <name type="scientific">Geosmithia morbida</name>
    <dbReference type="NCBI Taxonomy" id="1094350"/>
    <lineage>
        <taxon>Eukaryota</taxon>
        <taxon>Fungi</taxon>
        <taxon>Dikarya</taxon>
        <taxon>Ascomycota</taxon>
        <taxon>Pezizomycotina</taxon>
        <taxon>Sordariomycetes</taxon>
        <taxon>Hypocreomycetidae</taxon>
        <taxon>Hypocreales</taxon>
        <taxon>Bionectriaceae</taxon>
        <taxon>Geosmithia</taxon>
    </lineage>
</organism>
<dbReference type="GO" id="GO:0008270">
    <property type="term" value="F:zinc ion binding"/>
    <property type="evidence" value="ECO:0007669"/>
    <property type="project" value="InterPro"/>
</dbReference>
<feature type="region of interest" description="Disordered" evidence="4">
    <location>
        <begin position="192"/>
        <end position="215"/>
    </location>
</feature>
<dbReference type="GeneID" id="55968887"/>
<feature type="compositionally biased region" description="Polar residues" evidence="4">
    <location>
        <begin position="192"/>
        <end position="206"/>
    </location>
</feature>
<reference evidence="6" key="1">
    <citation type="submission" date="2020-03" db="EMBL/GenBank/DDBJ databases">
        <title>Site-based positive gene gene selection in Geosmithia morbida across the United States reveals a broad range of putative effectors and factors for local host and environmental adapation.</title>
        <authorList>
            <person name="Onufrak A."/>
            <person name="Murdoch R.W."/>
            <person name="Gazis R."/>
            <person name="Huff M."/>
            <person name="Staton M."/>
            <person name="Klingeman W."/>
            <person name="Hadziabdic D."/>
        </authorList>
    </citation>
    <scope>NUCLEOTIDE SEQUENCE</scope>
    <source>
        <strain evidence="6">1262</strain>
    </source>
</reference>
<evidence type="ECO:0000256" key="4">
    <source>
        <dbReference type="SAM" id="MobiDB-lite"/>
    </source>
</evidence>
<proteinExistence type="predicted"/>
<feature type="domain" description="Zn(2)-C6 fungal-type" evidence="5">
    <location>
        <begin position="9"/>
        <end position="39"/>
    </location>
</feature>
<dbReference type="CDD" id="cd12148">
    <property type="entry name" value="fungal_TF_MHR"/>
    <property type="match status" value="1"/>
</dbReference>
<accession>A0A9P4YRW5</accession>
<evidence type="ECO:0000256" key="1">
    <source>
        <dbReference type="ARBA" id="ARBA00004123"/>
    </source>
</evidence>
<dbReference type="GO" id="GO:0003677">
    <property type="term" value="F:DNA binding"/>
    <property type="evidence" value="ECO:0007669"/>
    <property type="project" value="InterPro"/>
</dbReference>
<dbReference type="Gene3D" id="4.10.240.10">
    <property type="entry name" value="Zn(2)-C6 fungal-type DNA-binding domain"/>
    <property type="match status" value="2"/>
</dbReference>
<protein>
    <submittedName>
        <fullName evidence="6">Fungal trans</fullName>
    </submittedName>
</protein>
<dbReference type="InterPro" id="IPR001138">
    <property type="entry name" value="Zn2Cys6_DnaBD"/>
</dbReference>
<name>A0A9P4YRW5_9HYPO</name>
<evidence type="ECO:0000256" key="3">
    <source>
        <dbReference type="ARBA" id="ARBA00023242"/>
    </source>
</evidence>